<evidence type="ECO:0000256" key="5">
    <source>
        <dbReference type="ARBA" id="ARBA00023157"/>
    </source>
</evidence>
<feature type="region of interest" description="Disordered" evidence="7">
    <location>
        <begin position="592"/>
        <end position="618"/>
    </location>
</feature>
<feature type="compositionally biased region" description="Basic and acidic residues" evidence="7">
    <location>
        <begin position="633"/>
        <end position="653"/>
    </location>
</feature>
<evidence type="ECO:0000313" key="12">
    <source>
        <dbReference type="EMBL" id="LAC25202.1"/>
    </source>
</evidence>
<dbReference type="Pfam" id="PF00084">
    <property type="entry name" value="Sushi"/>
    <property type="match status" value="3"/>
</dbReference>
<evidence type="ECO:0000256" key="2">
    <source>
        <dbReference type="ARBA" id="ARBA00022729"/>
    </source>
</evidence>
<organism evidence="12">
    <name type="scientific">Hirondellea gigas</name>
    <dbReference type="NCBI Taxonomy" id="1518452"/>
    <lineage>
        <taxon>Eukaryota</taxon>
        <taxon>Metazoa</taxon>
        <taxon>Ecdysozoa</taxon>
        <taxon>Arthropoda</taxon>
        <taxon>Crustacea</taxon>
        <taxon>Multicrustacea</taxon>
        <taxon>Malacostraca</taxon>
        <taxon>Eumalacostraca</taxon>
        <taxon>Peracarida</taxon>
        <taxon>Amphipoda</taxon>
        <taxon>Amphilochidea</taxon>
        <taxon>Lysianassida</taxon>
        <taxon>Lysianassidira</taxon>
        <taxon>Lysianassoidea</taxon>
        <taxon>Lysianassidae</taxon>
        <taxon>Hirondellea</taxon>
    </lineage>
</organism>
<dbReference type="CDD" id="cd00037">
    <property type="entry name" value="CLECT"/>
    <property type="match status" value="1"/>
</dbReference>
<keyword evidence="5 6" id="KW-1015">Disulfide bond</keyword>
<reference evidence="12" key="1">
    <citation type="submission" date="2017-11" db="EMBL/GenBank/DDBJ databases">
        <title>The sensing device of the deep-sea amphipod.</title>
        <authorList>
            <person name="Kobayashi H."/>
            <person name="Nagahama T."/>
            <person name="Arai W."/>
            <person name="Sasagawa Y."/>
            <person name="Umeda M."/>
            <person name="Hayashi T."/>
            <person name="Nikaido I."/>
            <person name="Watanabe H."/>
            <person name="Oguri K."/>
            <person name="Kitazato H."/>
            <person name="Fujioka K."/>
            <person name="Kido Y."/>
            <person name="Takami H."/>
        </authorList>
    </citation>
    <scope>NUCLEOTIDE SEQUENCE</scope>
    <source>
        <tissue evidence="12">Whole body</tissue>
    </source>
</reference>
<name>A0A6A7G4S0_9CRUS</name>
<feature type="compositionally biased region" description="Gly residues" evidence="7">
    <location>
        <begin position="712"/>
        <end position="721"/>
    </location>
</feature>
<keyword evidence="4" id="KW-0106">Calcium</keyword>
<feature type="domain" description="Sushi" evidence="11">
    <location>
        <begin position="361"/>
        <end position="418"/>
    </location>
</feature>
<dbReference type="InterPro" id="IPR006585">
    <property type="entry name" value="FTP1"/>
</dbReference>
<feature type="region of interest" description="Disordered" evidence="7">
    <location>
        <begin position="633"/>
        <end position="745"/>
    </location>
</feature>
<dbReference type="InterPro" id="IPR008979">
    <property type="entry name" value="Galactose-bd-like_sf"/>
</dbReference>
<feature type="domain" description="C-type lectin" evidence="10">
    <location>
        <begin position="239"/>
        <end position="357"/>
    </location>
</feature>
<feature type="compositionally biased region" description="Low complexity" evidence="7">
    <location>
        <begin position="606"/>
        <end position="615"/>
    </location>
</feature>
<dbReference type="PANTHER" id="PTHR45656:SF4">
    <property type="entry name" value="PROTEIN CBR-CLEC-78"/>
    <property type="match status" value="1"/>
</dbReference>
<evidence type="ECO:0000256" key="7">
    <source>
        <dbReference type="SAM" id="MobiDB-lite"/>
    </source>
</evidence>
<evidence type="ECO:0000259" key="11">
    <source>
        <dbReference type="PROSITE" id="PS50923"/>
    </source>
</evidence>
<dbReference type="InterPro" id="IPR018378">
    <property type="entry name" value="C-type_lectin_CS"/>
</dbReference>
<evidence type="ECO:0000256" key="3">
    <source>
        <dbReference type="ARBA" id="ARBA00022737"/>
    </source>
</evidence>
<dbReference type="PROSITE" id="PS50041">
    <property type="entry name" value="C_TYPE_LECTIN_2"/>
    <property type="match status" value="1"/>
</dbReference>
<dbReference type="PROSITE" id="PS50923">
    <property type="entry name" value="SUSHI"/>
    <property type="match status" value="3"/>
</dbReference>
<feature type="signal peptide" evidence="9">
    <location>
        <begin position="1"/>
        <end position="17"/>
    </location>
</feature>
<keyword evidence="6" id="KW-0768">Sushi</keyword>
<feature type="region of interest" description="Disordered" evidence="7">
    <location>
        <begin position="490"/>
        <end position="531"/>
    </location>
</feature>
<dbReference type="PANTHER" id="PTHR45656">
    <property type="entry name" value="PROTEIN CBR-CLEC-78"/>
    <property type="match status" value="1"/>
</dbReference>
<dbReference type="GO" id="GO:0046872">
    <property type="term" value="F:metal ion binding"/>
    <property type="evidence" value="ECO:0007669"/>
    <property type="project" value="UniProtKB-KW"/>
</dbReference>
<dbReference type="SMART" id="SM00034">
    <property type="entry name" value="CLECT"/>
    <property type="match status" value="1"/>
</dbReference>
<dbReference type="EMBL" id="IACT01006064">
    <property type="protein sequence ID" value="LAC25202.1"/>
    <property type="molecule type" value="mRNA"/>
</dbReference>
<dbReference type="InterPro" id="IPR016187">
    <property type="entry name" value="CTDL_fold"/>
</dbReference>
<dbReference type="SUPFAM" id="SSF57535">
    <property type="entry name" value="Complement control module/SCR domain"/>
    <property type="match status" value="3"/>
</dbReference>
<proteinExistence type="evidence at transcript level"/>
<dbReference type="InterPro" id="IPR035976">
    <property type="entry name" value="Sushi/SCR/CCP_sf"/>
</dbReference>
<dbReference type="InterPro" id="IPR051277">
    <property type="entry name" value="SEZ6_CSMD_C4BPB_Regulators"/>
</dbReference>
<dbReference type="FunFam" id="2.60.120.260:FF:000101">
    <property type="entry name" value="uncharacterized protein LOC108094628 isoform X2"/>
    <property type="match status" value="1"/>
</dbReference>
<feature type="compositionally biased region" description="Basic and acidic residues" evidence="7">
    <location>
        <begin position="722"/>
        <end position="745"/>
    </location>
</feature>
<evidence type="ECO:0000256" key="8">
    <source>
        <dbReference type="SAM" id="Phobius"/>
    </source>
</evidence>
<feature type="chain" id="PRO_5025436287" evidence="9">
    <location>
        <begin position="18"/>
        <end position="745"/>
    </location>
</feature>
<keyword evidence="8" id="KW-0812">Transmembrane</keyword>
<sequence>MITHWIIMSAVVATGLACGFPGAPAHSTVTFSDESVSEGTVATYKCDRGFELLGPARKICMNNGTWSPPGIPFCVLNVAAGKAPMQSSVADGGIPQKAVDGSTATAYTPGTCSLTETESAPWWYVNLLEPYMVQLVRLDFGQDCCGDREATIVVRVGNNRPDLGVNPVCNKFRGKLQEGRPLFLPCNPPMPGAFVSVHFEGPPGVQLSICEAFVYTDQALPIERCPSFRGQPLGSTATYNGKCYIFYNDLALNFDKALETCRDRGGSLIDETNPALQGFLSWELWMRHRGDVKGQYWMGAVRDPEDLSNWKWINGNDVSVSFWNLPGGNENCARFDGTKGWLWADTNCMADLHFMCQHQPLTCGKPEQPPNSTMKPLVYVVGTEVQYTCDPGHVLIGPVSRTCLNSGFFDGVPPICRYIQCGHPAPIRHGRYHLVNDTRDYGSYVQYTCDPGYSSVDRTFIMCDDDKRWDGRPPRCIRTDAAKPSLADDFLDLDRSPPPYEDNRVDDSVADSSNNRPGTVIPAEQDDASNDDLINNRANIVNSPDYKGAGPAIEMGPKMQTGGIIALGVFGGVVLLSAVVTTIVIIVKRSQSSSSKKYMRRHDDVTTSSDASSSDGNGMNKYYKRAWDNLRDSSDAIPGRDPEKAHHSRRGDSGDAGVSGTADLRSTTRSGATHEGMRDGSEMTVNDVTAMYTRPEKRRHHHHHHSHRHQRGGGGGGGGGGDHYDHDHHDRHDSRDWRDRDRRKY</sequence>
<keyword evidence="8" id="KW-0472">Membrane</keyword>
<comment type="caution">
    <text evidence="6">Lacks conserved residue(s) required for the propagation of feature annotation.</text>
</comment>
<dbReference type="InterPro" id="IPR016186">
    <property type="entry name" value="C-type_lectin-like/link_sf"/>
</dbReference>
<dbReference type="SUPFAM" id="SSF56436">
    <property type="entry name" value="C-type lectin-like"/>
    <property type="match status" value="1"/>
</dbReference>
<accession>A0A6A7G4S0</accession>
<keyword evidence="2 9" id="KW-0732">Signal</keyword>
<evidence type="ECO:0000256" key="9">
    <source>
        <dbReference type="SAM" id="SignalP"/>
    </source>
</evidence>
<feature type="compositionally biased region" description="Basic residues" evidence="7">
    <location>
        <begin position="696"/>
        <end position="711"/>
    </location>
</feature>
<evidence type="ECO:0000256" key="6">
    <source>
        <dbReference type="PROSITE-ProRule" id="PRU00302"/>
    </source>
</evidence>
<dbReference type="InterPro" id="IPR000436">
    <property type="entry name" value="Sushi_SCR_CCP_dom"/>
</dbReference>
<dbReference type="SMART" id="SM00607">
    <property type="entry name" value="FTP"/>
    <property type="match status" value="1"/>
</dbReference>
<dbReference type="AlphaFoldDB" id="A0A6A7G4S0"/>
<evidence type="ECO:0000256" key="4">
    <source>
        <dbReference type="ARBA" id="ARBA00022837"/>
    </source>
</evidence>
<dbReference type="Gene3D" id="2.60.120.260">
    <property type="entry name" value="Galactose-binding domain-like"/>
    <property type="match status" value="1"/>
</dbReference>
<dbReference type="CDD" id="cd00033">
    <property type="entry name" value="CCP"/>
    <property type="match status" value="3"/>
</dbReference>
<keyword evidence="8" id="KW-1133">Transmembrane helix</keyword>
<evidence type="ECO:0000256" key="1">
    <source>
        <dbReference type="ARBA" id="ARBA00022723"/>
    </source>
</evidence>
<dbReference type="Pfam" id="PF00059">
    <property type="entry name" value="Lectin_C"/>
    <property type="match status" value="1"/>
</dbReference>
<dbReference type="SUPFAM" id="SSF49785">
    <property type="entry name" value="Galactose-binding domain-like"/>
    <property type="match status" value="1"/>
</dbReference>
<feature type="transmembrane region" description="Helical" evidence="8">
    <location>
        <begin position="564"/>
        <end position="587"/>
    </location>
</feature>
<protein>
    <submittedName>
        <fullName evidence="12">CUB and sushi domain-containing protein 3</fullName>
    </submittedName>
</protein>
<feature type="domain" description="Sushi" evidence="11">
    <location>
        <begin position="16"/>
        <end position="76"/>
    </location>
</feature>
<dbReference type="PROSITE" id="PS00615">
    <property type="entry name" value="C_TYPE_LECTIN_1"/>
    <property type="match status" value="1"/>
</dbReference>
<dbReference type="InterPro" id="IPR001304">
    <property type="entry name" value="C-type_lectin-like"/>
</dbReference>
<feature type="domain" description="Sushi" evidence="11">
    <location>
        <begin position="419"/>
        <end position="478"/>
    </location>
</feature>
<dbReference type="Pfam" id="PF22633">
    <property type="entry name" value="F5_F8_type_C_2"/>
    <property type="match status" value="1"/>
</dbReference>
<keyword evidence="3" id="KW-0677">Repeat</keyword>
<dbReference type="FunFam" id="3.10.100.10:FF:000089">
    <property type="entry name" value="Uncharacterized protein, isoform C"/>
    <property type="match status" value="1"/>
</dbReference>
<feature type="disulfide bond" evidence="6">
    <location>
        <begin position="389"/>
        <end position="416"/>
    </location>
</feature>
<feature type="disulfide bond" evidence="6">
    <location>
        <begin position="449"/>
        <end position="476"/>
    </location>
</feature>
<evidence type="ECO:0000259" key="10">
    <source>
        <dbReference type="PROSITE" id="PS50041"/>
    </source>
</evidence>
<dbReference type="Gene3D" id="3.10.100.10">
    <property type="entry name" value="Mannose-Binding Protein A, subunit A"/>
    <property type="match status" value="1"/>
</dbReference>
<dbReference type="Gene3D" id="2.10.70.10">
    <property type="entry name" value="Complement Module, domain 1"/>
    <property type="match status" value="3"/>
</dbReference>
<keyword evidence="1" id="KW-0479">Metal-binding</keyword>
<dbReference type="SMART" id="SM00032">
    <property type="entry name" value="CCP"/>
    <property type="match status" value="3"/>
</dbReference>